<evidence type="ECO:0000313" key="10">
    <source>
        <dbReference type="Proteomes" id="UP000054845"/>
    </source>
</evidence>
<name>A0A0P1BK65_9BASI</name>
<dbReference type="CDD" id="cd24040">
    <property type="entry name" value="ASKHA_NBD_GDA1"/>
    <property type="match status" value="1"/>
</dbReference>
<dbReference type="AlphaFoldDB" id="A0A0P1BK65"/>
<evidence type="ECO:0000256" key="3">
    <source>
        <dbReference type="ARBA" id="ARBA00022801"/>
    </source>
</evidence>
<dbReference type="GO" id="GO:0000139">
    <property type="term" value="C:Golgi membrane"/>
    <property type="evidence" value="ECO:0007669"/>
    <property type="project" value="UniProtKB-SubCell"/>
</dbReference>
<protein>
    <recommendedName>
        <fullName evidence="5">guanosine-diphosphatase</fullName>
        <ecNumber evidence="5">3.6.1.42</ecNumber>
    </recommendedName>
</protein>
<dbReference type="GO" id="GO:0045134">
    <property type="term" value="F:UDP phosphatase activity"/>
    <property type="evidence" value="ECO:0007669"/>
    <property type="project" value="TreeGrafter"/>
</dbReference>
<dbReference type="GO" id="GO:0005524">
    <property type="term" value="F:ATP binding"/>
    <property type="evidence" value="ECO:0007669"/>
    <property type="project" value="UniProtKB-KW"/>
</dbReference>
<comment type="subcellular location">
    <subcellularLocation>
        <location evidence="1">Golgi apparatus membrane</location>
        <topology evidence="1">Single-pass type II membrane protein</topology>
    </subcellularLocation>
</comment>
<dbReference type="GO" id="GO:0009134">
    <property type="term" value="P:nucleoside diphosphate catabolic process"/>
    <property type="evidence" value="ECO:0007669"/>
    <property type="project" value="TreeGrafter"/>
</dbReference>
<evidence type="ECO:0000256" key="5">
    <source>
        <dbReference type="ARBA" id="ARBA00038903"/>
    </source>
</evidence>
<evidence type="ECO:0000256" key="6">
    <source>
        <dbReference type="PIRSR" id="PIRSR600407-1"/>
    </source>
</evidence>
<dbReference type="OrthoDB" id="6372431at2759"/>
<dbReference type="Gene3D" id="3.30.420.40">
    <property type="match status" value="1"/>
</dbReference>
<dbReference type="Pfam" id="PF01150">
    <property type="entry name" value="GDA1_CD39"/>
    <property type="match status" value="1"/>
</dbReference>
<feature type="active site" description="Proton acceptor" evidence="6">
    <location>
        <position position="240"/>
    </location>
</feature>
<dbReference type="EMBL" id="CCYA01000391">
    <property type="protein sequence ID" value="CEH16815.1"/>
    <property type="molecule type" value="Genomic_DNA"/>
</dbReference>
<evidence type="ECO:0000256" key="4">
    <source>
        <dbReference type="ARBA" id="ARBA00037742"/>
    </source>
</evidence>
<keyword evidence="3 8" id="KW-0378">Hydrolase</keyword>
<accession>A0A0P1BK65</accession>
<dbReference type="STRING" id="401625.A0A0P1BK65"/>
<dbReference type="PANTHER" id="PTHR11782:SF83">
    <property type="entry name" value="GUANOSINE-DIPHOSPHATASE"/>
    <property type="match status" value="1"/>
</dbReference>
<dbReference type="Gene3D" id="3.30.420.150">
    <property type="entry name" value="Exopolyphosphatase. Domain 2"/>
    <property type="match status" value="1"/>
</dbReference>
<dbReference type="GO" id="GO:0004382">
    <property type="term" value="F:GDP phosphatase activity"/>
    <property type="evidence" value="ECO:0007669"/>
    <property type="project" value="UniProtKB-EC"/>
</dbReference>
<proteinExistence type="inferred from homology"/>
<dbReference type="InterPro" id="IPR000407">
    <property type="entry name" value="GDA1_CD39_NTPase"/>
</dbReference>
<keyword evidence="7" id="KW-0067">ATP-binding</keyword>
<keyword evidence="10" id="KW-1185">Reference proteome</keyword>
<dbReference type="Proteomes" id="UP000054845">
    <property type="component" value="Unassembled WGS sequence"/>
</dbReference>
<dbReference type="GO" id="GO:0017111">
    <property type="term" value="F:ribonucleoside triphosphate phosphatase activity"/>
    <property type="evidence" value="ECO:0007669"/>
    <property type="project" value="TreeGrafter"/>
</dbReference>
<reference evidence="9 10" key="1">
    <citation type="submission" date="2014-09" db="EMBL/GenBank/DDBJ databases">
        <authorList>
            <person name="Magalhaes I.L.F."/>
            <person name="Oliveira U."/>
            <person name="Santos F.R."/>
            <person name="Vidigal T.H.D.A."/>
            <person name="Brescovit A.D."/>
            <person name="Santos A.J."/>
        </authorList>
    </citation>
    <scope>NUCLEOTIDE SEQUENCE [LARGE SCALE GENOMIC DNA]</scope>
</reference>
<keyword evidence="7" id="KW-0547">Nucleotide-binding</keyword>
<dbReference type="EC" id="3.6.1.42" evidence="5"/>
<evidence type="ECO:0000256" key="8">
    <source>
        <dbReference type="RuleBase" id="RU003833"/>
    </source>
</evidence>
<dbReference type="PANTHER" id="PTHR11782">
    <property type="entry name" value="ADENOSINE/GUANOSINE DIPHOSPHATASE"/>
    <property type="match status" value="1"/>
</dbReference>
<comment type="similarity">
    <text evidence="2 8">Belongs to the GDA1/CD39 NTPase family.</text>
</comment>
<evidence type="ECO:0000256" key="1">
    <source>
        <dbReference type="ARBA" id="ARBA00004323"/>
    </source>
</evidence>
<comment type="function">
    <text evidence="4">After transfer of sugars to endogenous macromolecular acceptors, the enzyme converts nucleoside diphosphates to nucleoside monophosphates which in turn exit the Golgi lumen in a coupled antiporter reaction, allowing entry of additional nucleotide sugar from the cytosol.</text>
</comment>
<evidence type="ECO:0000256" key="7">
    <source>
        <dbReference type="PIRSR" id="PIRSR600407-2"/>
    </source>
</evidence>
<organism evidence="9 10">
    <name type="scientific">Ceraceosorus bombacis</name>
    <dbReference type="NCBI Taxonomy" id="401625"/>
    <lineage>
        <taxon>Eukaryota</taxon>
        <taxon>Fungi</taxon>
        <taxon>Dikarya</taxon>
        <taxon>Basidiomycota</taxon>
        <taxon>Ustilaginomycotina</taxon>
        <taxon>Exobasidiomycetes</taxon>
        <taxon>Ceraceosorales</taxon>
        <taxon>Ceraceosoraceae</taxon>
        <taxon>Ceraceosorus</taxon>
    </lineage>
</organism>
<evidence type="ECO:0000256" key="2">
    <source>
        <dbReference type="ARBA" id="ARBA00009283"/>
    </source>
</evidence>
<evidence type="ECO:0000313" key="9">
    <source>
        <dbReference type="EMBL" id="CEH16815.1"/>
    </source>
</evidence>
<dbReference type="PROSITE" id="PS01238">
    <property type="entry name" value="GDA1_CD39_NTPASE"/>
    <property type="match status" value="1"/>
</dbReference>
<feature type="binding site" evidence="7">
    <location>
        <begin position="274"/>
        <end position="278"/>
    </location>
    <ligand>
        <name>ATP</name>
        <dbReference type="ChEBI" id="CHEBI:30616"/>
    </ligand>
</feature>
<dbReference type="GO" id="GO:0006487">
    <property type="term" value="P:protein N-linked glycosylation"/>
    <property type="evidence" value="ECO:0007669"/>
    <property type="project" value="TreeGrafter"/>
</dbReference>
<sequence length="554" mass="59405">MARSRLALSPRKFIFLAVSLTFLGIVLLSPSRRYVAERGKAAWASAGERLEEVDLSGLHFDWPQNPWMGGDVLGNIRTPPEKHADPLRTRRCESNGGRIVDAKGHLRPTVQYGIMIDAGSTGSRVHVYKFNYCSSSPELESEVFEMIRGGLSSYGSNAQGAADSLRPLLQTAYKSVPPSLRRCTPISVKATAGLRLLGAKQSKDILNAVRYMLEHEYPFPIADGPDGRGKGVEIMEGRDEGVFAWITVNYLLNRIGVQGTNVAPKTAAVMDLGGASTQIVFEPTPGSGPMPPGAHVYTLEGFGGRNYTLYQNSYLGYGLMQARKSINALATFSHALSHPSAVKFGPSTGTAVIGVTAGADAARIPSPCFAPGTEKKAKVVLPGRDGEVEVMLTGAPGGFAGCKRLVEVMMNKDAACATSPCSFAGVYQPSLMNSFADSPIVALSYFYDRLEPLGVNGTFSISLLESLAKDVCAGPARWSVRFPPSKYPEALKELRDRPETCLDLTFQHALLSLGYDLGANRQVTVAKKLAGSELGWCAGAQLMTLDEEGVLCKA</sequence>